<feature type="transmembrane region" description="Helical" evidence="7">
    <location>
        <begin position="311"/>
        <end position="328"/>
    </location>
</feature>
<dbReference type="KEGG" id="lcre:Pla8534_69470"/>
<dbReference type="PANTHER" id="PTHR30250">
    <property type="entry name" value="PST FAMILY PREDICTED COLANIC ACID TRANSPORTER"/>
    <property type="match status" value="1"/>
</dbReference>
<comment type="subcellular location">
    <subcellularLocation>
        <location evidence="1">Cell membrane</location>
        <topology evidence="1">Multi-pass membrane protein</topology>
    </subcellularLocation>
</comment>
<evidence type="ECO:0000256" key="4">
    <source>
        <dbReference type="ARBA" id="ARBA00022692"/>
    </source>
</evidence>
<accession>A0A518E4L2</accession>
<dbReference type="AlphaFoldDB" id="A0A518E4L2"/>
<feature type="transmembrane region" description="Helical" evidence="7">
    <location>
        <begin position="127"/>
        <end position="146"/>
    </location>
</feature>
<evidence type="ECO:0000256" key="3">
    <source>
        <dbReference type="ARBA" id="ARBA00022475"/>
    </source>
</evidence>
<feature type="transmembrane region" description="Helical" evidence="7">
    <location>
        <begin position="378"/>
        <end position="399"/>
    </location>
</feature>
<keyword evidence="9" id="KW-1185">Reference proteome</keyword>
<evidence type="ECO:0000256" key="2">
    <source>
        <dbReference type="ARBA" id="ARBA00007430"/>
    </source>
</evidence>
<sequence length="434" mass="46635">MSIISAKIQSRFTQISSGESFWGAVARLMLGGSVSHLITIAVSPIITRLYSPEQFSQAGVCISFAAIASVFITLRYEFAIVSAENSEESRRLFALTIALSAPMSLLAAIVLWVISSYGVTEAAGSNLIYLVVLPFLMFFMSLQVALRQWRLSTSRYLGIGASLLSQGVSKSTSQVAFGLIQLGGVGLVAGEAIARMVGSYCLLICGPMEWTLLKKDLRPSILWQVFKKHRDFPLLSLPSAALNSIATNLPVPLLAYTYGPEAAGSYFLIRRAISIPMALMGQSVADVFHKSMAVQAANTPEKSLRFLDRTVVRLFAIGFLPALCAITLGPQAVTFVFGEAWELAAACTPGLAIWTLFQFSIGSISQTITVYRAFRFKLIYDAIVLVGSVAAIAGAQYAGVAVLPAINLLAAANVAAYLVYFLIMRHIVKTAASS</sequence>
<gene>
    <name evidence="8" type="ORF">Pla8534_69470</name>
</gene>
<evidence type="ECO:0000256" key="5">
    <source>
        <dbReference type="ARBA" id="ARBA00022989"/>
    </source>
</evidence>
<dbReference type="PANTHER" id="PTHR30250:SF10">
    <property type="entry name" value="LIPOPOLYSACCHARIDE BIOSYNTHESIS PROTEIN WZXC"/>
    <property type="match status" value="1"/>
</dbReference>
<evidence type="ECO:0000256" key="7">
    <source>
        <dbReference type="SAM" id="Phobius"/>
    </source>
</evidence>
<feature type="transmembrane region" description="Helical" evidence="7">
    <location>
        <begin position="21"/>
        <end position="42"/>
    </location>
</feature>
<evidence type="ECO:0000256" key="6">
    <source>
        <dbReference type="ARBA" id="ARBA00023136"/>
    </source>
</evidence>
<keyword evidence="6 7" id="KW-0472">Membrane</keyword>
<name>A0A518E4L2_9BACT</name>
<evidence type="ECO:0000313" key="9">
    <source>
        <dbReference type="Proteomes" id="UP000317648"/>
    </source>
</evidence>
<evidence type="ECO:0000256" key="1">
    <source>
        <dbReference type="ARBA" id="ARBA00004651"/>
    </source>
</evidence>
<keyword evidence="3" id="KW-1003">Cell membrane</keyword>
<dbReference type="Proteomes" id="UP000317648">
    <property type="component" value="Chromosome"/>
</dbReference>
<feature type="transmembrane region" description="Helical" evidence="7">
    <location>
        <begin position="340"/>
        <end position="357"/>
    </location>
</feature>
<dbReference type="GO" id="GO:0005886">
    <property type="term" value="C:plasma membrane"/>
    <property type="evidence" value="ECO:0007669"/>
    <property type="project" value="UniProtKB-SubCell"/>
</dbReference>
<organism evidence="8 9">
    <name type="scientific">Lignipirellula cremea</name>
    <dbReference type="NCBI Taxonomy" id="2528010"/>
    <lineage>
        <taxon>Bacteria</taxon>
        <taxon>Pseudomonadati</taxon>
        <taxon>Planctomycetota</taxon>
        <taxon>Planctomycetia</taxon>
        <taxon>Pirellulales</taxon>
        <taxon>Pirellulaceae</taxon>
        <taxon>Lignipirellula</taxon>
    </lineage>
</organism>
<reference evidence="8 9" key="1">
    <citation type="submission" date="2019-02" db="EMBL/GenBank/DDBJ databases">
        <title>Deep-cultivation of Planctomycetes and their phenomic and genomic characterization uncovers novel biology.</title>
        <authorList>
            <person name="Wiegand S."/>
            <person name="Jogler M."/>
            <person name="Boedeker C."/>
            <person name="Pinto D."/>
            <person name="Vollmers J."/>
            <person name="Rivas-Marin E."/>
            <person name="Kohn T."/>
            <person name="Peeters S.H."/>
            <person name="Heuer A."/>
            <person name="Rast P."/>
            <person name="Oberbeckmann S."/>
            <person name="Bunk B."/>
            <person name="Jeske O."/>
            <person name="Meyerdierks A."/>
            <person name="Storesund J.E."/>
            <person name="Kallscheuer N."/>
            <person name="Luecker S."/>
            <person name="Lage O.M."/>
            <person name="Pohl T."/>
            <person name="Merkel B.J."/>
            <person name="Hornburger P."/>
            <person name="Mueller R.-W."/>
            <person name="Bruemmer F."/>
            <person name="Labrenz M."/>
            <person name="Spormann A.M."/>
            <person name="Op den Camp H."/>
            <person name="Overmann J."/>
            <person name="Amann R."/>
            <person name="Jetten M.S.M."/>
            <person name="Mascher T."/>
            <person name="Medema M.H."/>
            <person name="Devos D.P."/>
            <person name="Kaster A.-K."/>
            <person name="Ovreas L."/>
            <person name="Rohde M."/>
            <person name="Galperin M.Y."/>
            <person name="Jogler C."/>
        </authorList>
    </citation>
    <scope>NUCLEOTIDE SEQUENCE [LARGE SCALE GENOMIC DNA]</scope>
    <source>
        <strain evidence="8 9">Pla85_3_4</strain>
    </source>
</reference>
<dbReference type="RefSeq" id="WP_145058737.1">
    <property type="nucleotide sequence ID" value="NZ_CP036433.1"/>
</dbReference>
<evidence type="ECO:0000313" key="8">
    <source>
        <dbReference type="EMBL" id="QDU99036.1"/>
    </source>
</evidence>
<keyword evidence="5 7" id="KW-1133">Transmembrane helix</keyword>
<protein>
    <submittedName>
        <fullName evidence="8">Polysaccharide biosynthesis protein</fullName>
    </submittedName>
</protein>
<feature type="transmembrane region" description="Helical" evidence="7">
    <location>
        <begin position="54"/>
        <end position="72"/>
    </location>
</feature>
<dbReference type="Pfam" id="PF13440">
    <property type="entry name" value="Polysacc_synt_3"/>
    <property type="match status" value="1"/>
</dbReference>
<feature type="transmembrane region" description="Helical" evidence="7">
    <location>
        <begin position="92"/>
        <end position="115"/>
    </location>
</feature>
<feature type="transmembrane region" description="Helical" evidence="7">
    <location>
        <begin position="405"/>
        <end position="423"/>
    </location>
</feature>
<comment type="similarity">
    <text evidence="2">Belongs to the polysaccharide synthase family.</text>
</comment>
<proteinExistence type="inferred from homology"/>
<dbReference type="OrthoDB" id="109075at2"/>
<keyword evidence="4 7" id="KW-0812">Transmembrane</keyword>
<dbReference type="InterPro" id="IPR050833">
    <property type="entry name" value="Poly_Biosynth_Transport"/>
</dbReference>
<dbReference type="EMBL" id="CP036433">
    <property type="protein sequence ID" value="QDU99036.1"/>
    <property type="molecule type" value="Genomic_DNA"/>
</dbReference>